<evidence type="ECO:0000259" key="3">
    <source>
        <dbReference type="PROSITE" id="PS50113"/>
    </source>
</evidence>
<dbReference type="PANTHER" id="PTHR46663:SF3">
    <property type="entry name" value="SLL0267 PROTEIN"/>
    <property type="match status" value="1"/>
</dbReference>
<dbReference type="EMBL" id="BAAACX010000015">
    <property type="protein sequence ID" value="GAA0400859.1"/>
    <property type="molecule type" value="Genomic_DNA"/>
</dbReference>
<dbReference type="Gene3D" id="3.30.450.20">
    <property type="entry name" value="PAS domain"/>
    <property type="match status" value="1"/>
</dbReference>
<keyword evidence="1" id="KW-0472">Membrane</keyword>
<dbReference type="RefSeq" id="WP_343863095.1">
    <property type="nucleotide sequence ID" value="NZ_BAAACX010000015.1"/>
</dbReference>
<feature type="domain" description="PAC" evidence="3">
    <location>
        <begin position="246"/>
        <end position="298"/>
    </location>
</feature>
<proteinExistence type="predicted"/>
<reference evidence="5 6" key="1">
    <citation type="journal article" date="2019" name="Int. J. Syst. Evol. Microbiol.">
        <title>The Global Catalogue of Microorganisms (GCM) 10K type strain sequencing project: providing services to taxonomists for standard genome sequencing and annotation.</title>
        <authorList>
            <consortium name="The Broad Institute Genomics Platform"/>
            <consortium name="The Broad Institute Genome Sequencing Center for Infectious Disease"/>
            <person name="Wu L."/>
            <person name="Ma J."/>
        </authorList>
    </citation>
    <scope>NUCLEOTIDE SEQUENCE [LARGE SCALE GENOMIC DNA]</scope>
    <source>
        <strain evidence="5 6">JCM 12774</strain>
    </source>
</reference>
<dbReference type="InterPro" id="IPR013655">
    <property type="entry name" value="PAS_fold_3"/>
</dbReference>
<keyword evidence="1" id="KW-1133">Transmembrane helix</keyword>
<evidence type="ECO:0000313" key="5">
    <source>
        <dbReference type="EMBL" id="GAA0400859.1"/>
    </source>
</evidence>
<accession>A0ABN0YMV0</accession>
<gene>
    <name evidence="5" type="ORF">GCM10008933_34240</name>
</gene>
<dbReference type="InterPro" id="IPR000700">
    <property type="entry name" value="PAS-assoc_C"/>
</dbReference>
<dbReference type="CDD" id="cd01949">
    <property type="entry name" value="GGDEF"/>
    <property type="match status" value="1"/>
</dbReference>
<dbReference type="NCBIfam" id="TIGR00229">
    <property type="entry name" value="sensory_box"/>
    <property type="match status" value="1"/>
</dbReference>
<dbReference type="InterPro" id="IPR052163">
    <property type="entry name" value="DGC-Regulatory_Protein"/>
</dbReference>
<dbReference type="PROSITE" id="PS50887">
    <property type="entry name" value="GGDEF"/>
    <property type="match status" value="1"/>
</dbReference>
<dbReference type="Pfam" id="PF00990">
    <property type="entry name" value="GGDEF"/>
    <property type="match status" value="1"/>
</dbReference>
<dbReference type="InterPro" id="IPR035965">
    <property type="entry name" value="PAS-like_dom_sf"/>
</dbReference>
<dbReference type="InterPro" id="IPR029787">
    <property type="entry name" value="Nucleotide_cyclase"/>
</dbReference>
<dbReference type="InterPro" id="IPR001610">
    <property type="entry name" value="PAC"/>
</dbReference>
<feature type="domain" description="GGDEF" evidence="4">
    <location>
        <begin position="327"/>
        <end position="459"/>
    </location>
</feature>
<keyword evidence="6" id="KW-1185">Reference proteome</keyword>
<evidence type="ECO:0000313" key="6">
    <source>
        <dbReference type="Proteomes" id="UP001500340"/>
    </source>
</evidence>
<dbReference type="CDD" id="cd00130">
    <property type="entry name" value="PAS"/>
    <property type="match status" value="1"/>
</dbReference>
<dbReference type="InterPro" id="IPR043128">
    <property type="entry name" value="Rev_trsase/Diguanyl_cyclase"/>
</dbReference>
<dbReference type="PROSITE" id="PS50112">
    <property type="entry name" value="PAS"/>
    <property type="match status" value="1"/>
</dbReference>
<feature type="transmembrane region" description="Helical" evidence="1">
    <location>
        <begin position="40"/>
        <end position="58"/>
    </location>
</feature>
<dbReference type="InterPro" id="IPR000014">
    <property type="entry name" value="PAS"/>
</dbReference>
<dbReference type="PANTHER" id="PTHR46663">
    <property type="entry name" value="DIGUANYLATE CYCLASE DGCT-RELATED"/>
    <property type="match status" value="1"/>
</dbReference>
<feature type="transmembrane region" description="Helical" evidence="1">
    <location>
        <begin position="142"/>
        <end position="162"/>
    </location>
</feature>
<keyword evidence="1" id="KW-0812">Transmembrane</keyword>
<dbReference type="SUPFAM" id="SSF55073">
    <property type="entry name" value="Nucleotide cyclase"/>
    <property type="match status" value="1"/>
</dbReference>
<name>A0ABN0YMV0_9BACL</name>
<evidence type="ECO:0000256" key="1">
    <source>
        <dbReference type="SAM" id="Phobius"/>
    </source>
</evidence>
<sequence>MMNRVHDVHFKNNVLLKILSGFYTVSLGVHLLTGGSLADLSIPASVALGSVLVLLGLYRRYPVVSMLLMISSPYLYLLSLMATDLNLLNFILLGFALLLSLIYLDIRLVTLSGLLYLLTAMYWSRVLYGAEMVAGSERSDLLYVVIFDLFVIAFSWVLINLVQGRWGKSERGLTSINHILENIDITTWVYDLASSRLSLSPGITRLTGLPADTFTDFHALLELVEPADLPLVQLSQKEMIIDRKEVLLECRLRRINGDICWVQLRGTPQLNEQGHLVHLEGVLIDITESKEREEHMEYLAYHDDLTGLPNRAYFHMRLKRYRSEGAINMALMFIDLDNFKDVNDTYGHHIGDRLLQELADRLSRQIRESDLICRLGGDEFLILLTNSDEKHASTVAQRINASLAVPFHCNHHRLQATASIGIYYSPDGCEELDQMINLADEAMYEAKRSGRNQYAVNQSPSPT</sequence>
<comment type="caution">
    <text evidence="5">The sequence shown here is derived from an EMBL/GenBank/DDBJ whole genome shotgun (WGS) entry which is preliminary data.</text>
</comment>
<protein>
    <recommendedName>
        <fullName evidence="7">Diguanylate cyclase</fullName>
    </recommendedName>
</protein>
<feature type="transmembrane region" description="Helical" evidence="1">
    <location>
        <begin position="14"/>
        <end position="34"/>
    </location>
</feature>
<dbReference type="SUPFAM" id="SSF55785">
    <property type="entry name" value="PYP-like sensor domain (PAS domain)"/>
    <property type="match status" value="1"/>
</dbReference>
<dbReference type="Proteomes" id="UP001500340">
    <property type="component" value="Unassembled WGS sequence"/>
</dbReference>
<dbReference type="SMART" id="SM00267">
    <property type="entry name" value="GGDEF"/>
    <property type="match status" value="1"/>
</dbReference>
<dbReference type="PROSITE" id="PS50113">
    <property type="entry name" value="PAC"/>
    <property type="match status" value="1"/>
</dbReference>
<evidence type="ECO:0000259" key="4">
    <source>
        <dbReference type="PROSITE" id="PS50887"/>
    </source>
</evidence>
<dbReference type="Gene3D" id="3.30.70.270">
    <property type="match status" value="1"/>
</dbReference>
<dbReference type="SMART" id="SM00086">
    <property type="entry name" value="PAC"/>
    <property type="match status" value="1"/>
</dbReference>
<dbReference type="Pfam" id="PF08447">
    <property type="entry name" value="PAS_3"/>
    <property type="match status" value="1"/>
</dbReference>
<evidence type="ECO:0008006" key="7">
    <source>
        <dbReference type="Google" id="ProtNLM"/>
    </source>
</evidence>
<dbReference type="NCBIfam" id="TIGR00254">
    <property type="entry name" value="GGDEF"/>
    <property type="match status" value="1"/>
</dbReference>
<organism evidence="5 6">
    <name type="scientific">Paenibacillus motobuensis</name>
    <dbReference type="NCBI Taxonomy" id="295324"/>
    <lineage>
        <taxon>Bacteria</taxon>
        <taxon>Bacillati</taxon>
        <taxon>Bacillota</taxon>
        <taxon>Bacilli</taxon>
        <taxon>Bacillales</taxon>
        <taxon>Paenibacillaceae</taxon>
        <taxon>Paenibacillus</taxon>
    </lineage>
</organism>
<feature type="transmembrane region" description="Helical" evidence="1">
    <location>
        <begin position="113"/>
        <end position="130"/>
    </location>
</feature>
<dbReference type="InterPro" id="IPR000160">
    <property type="entry name" value="GGDEF_dom"/>
</dbReference>
<evidence type="ECO:0000259" key="2">
    <source>
        <dbReference type="PROSITE" id="PS50112"/>
    </source>
</evidence>
<feature type="domain" description="PAS" evidence="2">
    <location>
        <begin position="172"/>
        <end position="243"/>
    </location>
</feature>